<feature type="domain" description="Sodium/calcium exchanger membrane region" evidence="8">
    <location>
        <begin position="10"/>
        <end position="145"/>
    </location>
</feature>
<gene>
    <name evidence="9" type="ORF">AARAC_007589</name>
</gene>
<dbReference type="GO" id="GO:0055085">
    <property type="term" value="P:transmembrane transport"/>
    <property type="evidence" value="ECO:0007669"/>
    <property type="project" value="InterPro"/>
</dbReference>
<feature type="transmembrane region" description="Helical" evidence="7">
    <location>
        <begin position="131"/>
        <end position="151"/>
    </location>
</feature>
<feature type="region of interest" description="Disordered" evidence="6">
    <location>
        <begin position="159"/>
        <end position="196"/>
    </location>
</feature>
<accession>A0A2G7FU86</accession>
<comment type="caution">
    <text evidence="9">The sequence shown here is derived from an EMBL/GenBank/DDBJ whole genome shotgun (WGS) entry which is preliminary data.</text>
</comment>
<feature type="transmembrane region" description="Helical" evidence="7">
    <location>
        <begin position="282"/>
        <end position="309"/>
    </location>
</feature>
<evidence type="ECO:0000256" key="6">
    <source>
        <dbReference type="SAM" id="MobiDB-lite"/>
    </source>
</evidence>
<feature type="compositionally biased region" description="Acidic residues" evidence="6">
    <location>
        <begin position="160"/>
        <end position="173"/>
    </location>
</feature>
<feature type="transmembrane region" description="Helical" evidence="7">
    <location>
        <begin position="71"/>
        <end position="95"/>
    </location>
</feature>
<feature type="transmembrane region" description="Helical" evidence="7">
    <location>
        <begin position="242"/>
        <end position="262"/>
    </location>
</feature>
<dbReference type="Pfam" id="PF01699">
    <property type="entry name" value="Na_Ca_ex"/>
    <property type="match status" value="2"/>
</dbReference>
<proteinExistence type="inferred from homology"/>
<feature type="compositionally biased region" description="Basic and acidic residues" evidence="6">
    <location>
        <begin position="423"/>
        <end position="432"/>
    </location>
</feature>
<feature type="transmembrane region" description="Helical" evidence="7">
    <location>
        <begin position="6"/>
        <end position="24"/>
    </location>
</feature>
<evidence type="ECO:0000256" key="5">
    <source>
        <dbReference type="ARBA" id="ARBA00023136"/>
    </source>
</evidence>
<reference evidence="9 10" key="1">
    <citation type="submission" date="2017-05" db="EMBL/GenBank/DDBJ databases">
        <title>Genome sequence for an aflatoxigenic pathogen of Argentinian peanut, Aspergillus arachidicola.</title>
        <authorList>
            <person name="Moore G."/>
            <person name="Beltz S.B."/>
            <person name="Mack B.M."/>
        </authorList>
    </citation>
    <scope>NUCLEOTIDE SEQUENCE [LARGE SCALE GENOMIC DNA]</scope>
    <source>
        <strain evidence="9 10">CBS 117610</strain>
    </source>
</reference>
<dbReference type="InterPro" id="IPR044880">
    <property type="entry name" value="NCX_ion-bd_dom_sf"/>
</dbReference>
<feature type="domain" description="Sodium/calcium exchanger membrane region" evidence="8">
    <location>
        <begin position="220"/>
        <end position="350"/>
    </location>
</feature>
<feature type="transmembrane region" description="Helical" evidence="7">
    <location>
        <begin position="214"/>
        <end position="236"/>
    </location>
</feature>
<keyword evidence="5 7" id="KW-0472">Membrane</keyword>
<comment type="similarity">
    <text evidence="2">Belongs to the Ca(2+):cation antiporter (CaCA) (TC 2.A.19) family.</text>
</comment>
<dbReference type="GO" id="GO:0016020">
    <property type="term" value="C:membrane"/>
    <property type="evidence" value="ECO:0007669"/>
    <property type="project" value="UniProtKB-SubCell"/>
</dbReference>
<name>A0A2G7FU86_9EURO</name>
<dbReference type="InterPro" id="IPR052761">
    <property type="entry name" value="Fungal_Detox/Toxin_TFs"/>
</dbReference>
<feature type="region of interest" description="Disordered" evidence="6">
    <location>
        <begin position="408"/>
        <end position="432"/>
    </location>
</feature>
<sequence length="691" mass="75461">MDWDKLLFNAAVFVAGVFMLDYGADKFIDHTVIIGQRLGVSQTLIAVLTAGAEYEELAVVIAAVLQKQSPLALGNVMGSTISNILGAFSLGLLLHPGPIAFDQSAKVYTALLLSITTAFSILAYFNMLNKITGGVLVAIFLMYIICTCYAIHKGVMEPPEASDSDSDSDNDTSDDGHSYLPSRPQGNRVQDESETSPLLTNEEAFIARKRAPRLLVYHISQLVMGLLALTISGYLLSRSASVIADCFHLSGTVVGLTVVSFATTLPEKMVAIISGSRGHSGIVVASTAGSNIFLLTLCAGVIALAGLSADKSDHVLLFELLFTWISSVMLFLAVFVRADRAVGALFLVMYNELNVIRPQIRQVVPHIRQKGPANSPRIAEESRRSMPPRPSAPTDAFTIAPITPQIERPRSVGGANDINTSPEENRSLDEERTGTEIATTALGRNRRAGQAPFYTGESPGFGSVLDLCSPPQQPVQRHILLQPKRSIPLSAEDREYLQYKGVFNLPRSDTALLITFYRPYITKVPEGLPAAQQQAWRSQIRNKMDAAALQTNSIVDNLAREKLLEFGGPMTPPLLVPAMQVHLLNCKSSDGFIRRLGLNKLELCMMILEQMQHTYPSASIFRGVFLAAIRQIFPDYMVQPSKPETVAPEYPIPQDAPLDDPAASMVISDDVIGALMNEVSTYNFWETFNWM</sequence>
<dbReference type="AlphaFoldDB" id="A0A2G7FU86"/>
<evidence type="ECO:0000256" key="4">
    <source>
        <dbReference type="ARBA" id="ARBA00022989"/>
    </source>
</evidence>
<feature type="transmembrane region" description="Helical" evidence="7">
    <location>
        <begin position="44"/>
        <end position="65"/>
    </location>
</feature>
<dbReference type="PANTHER" id="PTHR47425">
    <property type="entry name" value="FARB-RELATED"/>
    <property type="match status" value="1"/>
</dbReference>
<protein>
    <submittedName>
        <fullName evidence="9">Sodium/calcium transporter</fullName>
    </submittedName>
</protein>
<organism evidence="9 10">
    <name type="scientific">Aspergillus arachidicola</name>
    <dbReference type="NCBI Taxonomy" id="656916"/>
    <lineage>
        <taxon>Eukaryota</taxon>
        <taxon>Fungi</taxon>
        <taxon>Dikarya</taxon>
        <taxon>Ascomycota</taxon>
        <taxon>Pezizomycotina</taxon>
        <taxon>Eurotiomycetes</taxon>
        <taxon>Eurotiomycetidae</taxon>
        <taxon>Eurotiales</taxon>
        <taxon>Aspergillaceae</taxon>
        <taxon>Aspergillus</taxon>
        <taxon>Aspergillus subgen. Circumdati</taxon>
    </lineage>
</organism>
<keyword evidence="4 7" id="KW-1133">Transmembrane helix</keyword>
<dbReference type="InterPro" id="IPR004837">
    <property type="entry name" value="NaCa_Exmemb"/>
</dbReference>
<evidence type="ECO:0000256" key="2">
    <source>
        <dbReference type="ARBA" id="ARBA00008170"/>
    </source>
</evidence>
<dbReference type="PANTHER" id="PTHR47425:SF3">
    <property type="entry name" value="ZN(II)2CYS6 TRANSCRIPTION FACTOR (EUROFUNG)"/>
    <property type="match status" value="1"/>
</dbReference>
<dbReference type="STRING" id="656916.A0A2G7FU86"/>
<evidence type="ECO:0000313" key="10">
    <source>
        <dbReference type="Proteomes" id="UP000231358"/>
    </source>
</evidence>
<feature type="transmembrane region" description="Helical" evidence="7">
    <location>
        <begin position="315"/>
        <end position="336"/>
    </location>
</feature>
<feature type="region of interest" description="Disordered" evidence="6">
    <location>
        <begin position="368"/>
        <end position="396"/>
    </location>
</feature>
<evidence type="ECO:0000313" key="9">
    <source>
        <dbReference type="EMBL" id="PIG84182.1"/>
    </source>
</evidence>
<evidence type="ECO:0000256" key="1">
    <source>
        <dbReference type="ARBA" id="ARBA00004141"/>
    </source>
</evidence>
<dbReference type="Gene3D" id="1.20.1420.30">
    <property type="entry name" value="NCX, central ion-binding region"/>
    <property type="match status" value="2"/>
</dbReference>
<evidence type="ECO:0000256" key="7">
    <source>
        <dbReference type="SAM" id="Phobius"/>
    </source>
</evidence>
<keyword evidence="3 7" id="KW-0812">Transmembrane</keyword>
<evidence type="ECO:0000259" key="8">
    <source>
        <dbReference type="Pfam" id="PF01699"/>
    </source>
</evidence>
<comment type="subcellular location">
    <subcellularLocation>
        <location evidence="1">Membrane</location>
        <topology evidence="1">Multi-pass membrane protein</topology>
    </subcellularLocation>
</comment>
<keyword evidence="10" id="KW-1185">Reference proteome</keyword>
<feature type="transmembrane region" description="Helical" evidence="7">
    <location>
        <begin position="107"/>
        <end position="125"/>
    </location>
</feature>
<dbReference type="Proteomes" id="UP000231358">
    <property type="component" value="Unassembled WGS sequence"/>
</dbReference>
<dbReference type="EMBL" id="NEXV01000397">
    <property type="protein sequence ID" value="PIG84182.1"/>
    <property type="molecule type" value="Genomic_DNA"/>
</dbReference>
<evidence type="ECO:0000256" key="3">
    <source>
        <dbReference type="ARBA" id="ARBA00022692"/>
    </source>
</evidence>